<evidence type="ECO:0000313" key="3">
    <source>
        <dbReference type="EMBL" id="GJE85099.1"/>
    </source>
</evidence>
<dbReference type="Pfam" id="PF20414">
    <property type="entry name" value="DUF6698"/>
    <property type="match status" value="1"/>
</dbReference>
<gene>
    <name evidence="3" type="ORF">PsYK624_011760</name>
</gene>
<feature type="compositionally biased region" description="Basic and acidic residues" evidence="2">
    <location>
        <begin position="560"/>
        <end position="579"/>
    </location>
</feature>
<feature type="compositionally biased region" description="Basic residues" evidence="2">
    <location>
        <begin position="608"/>
        <end position="623"/>
    </location>
</feature>
<feature type="compositionally biased region" description="Low complexity" evidence="2">
    <location>
        <begin position="427"/>
        <end position="458"/>
    </location>
</feature>
<feature type="coiled-coil region" evidence="1">
    <location>
        <begin position="56"/>
        <end position="83"/>
    </location>
</feature>
<name>A0A9P3FZQ6_9APHY</name>
<protein>
    <submittedName>
        <fullName evidence="3">Uncharacterized protein</fullName>
    </submittedName>
</protein>
<feature type="region of interest" description="Disordered" evidence="2">
    <location>
        <begin position="427"/>
        <end position="623"/>
    </location>
</feature>
<evidence type="ECO:0000256" key="2">
    <source>
        <dbReference type="SAM" id="MobiDB-lite"/>
    </source>
</evidence>
<feature type="compositionally biased region" description="Low complexity" evidence="2">
    <location>
        <begin position="581"/>
        <end position="593"/>
    </location>
</feature>
<sequence length="623" mass="68356">MPSDDEDQASGEEEFDLGDDDGFDNDAEDDVDDPIKDPRIRTLLVVPKLPSSTASIDVLREALSELQLQYAELASKYREAVLENVEFKAATKKQRNRYGGKPPRELQPYADRIYVAGKKSIVFFEVWTADDAFDAKTRPNIDLRSSTRYANPRNQQRARQAEVFDAIGGWDLEKNRRLADAMGSVTWIKRAYLAAAQQQRSHIIDDAKKLVYLCLPEALRNLPFDDLEALREDKDAALLRGGADNLMPPFAFPLDHNGNTEYMMRSPILVRLLIACLVGKSGLTTRRVWNASGTRNARPKPRKGKAAVQKGGQKSKAEIWGAVGEMRPEFMAFAFIVCRFLLSGDATFVATGSYNYSADFDWWKELLIAEWDLEAVKITRLWWEACVWQGHNPDVLELEAALPLEELTPAQRRTEALLTQLRNPSRASAIPNSISSPRAASPSPSPSPSSSLPAPSSSRTGSAAPASRTTGGAVSAASARSRTATQAAPKPDSDMSDVDDAAVEDLEDAIAAMDVGEHDGARAEHRDDDVEPALASEPPQEQQPPKPKKRVPKPAANAVEEDRPVPKQTREAASKDAEVNRPSSSRRSAAAAPEDQVEEPLPAAKATGRPRRTNAGVSRKKTT</sequence>
<feature type="region of interest" description="Disordered" evidence="2">
    <location>
        <begin position="1"/>
        <end position="35"/>
    </location>
</feature>
<feature type="compositionally biased region" description="Acidic residues" evidence="2">
    <location>
        <begin position="1"/>
        <end position="32"/>
    </location>
</feature>
<evidence type="ECO:0000256" key="1">
    <source>
        <dbReference type="SAM" id="Coils"/>
    </source>
</evidence>
<dbReference type="InterPro" id="IPR046521">
    <property type="entry name" value="DUF6698"/>
</dbReference>
<dbReference type="OrthoDB" id="3231188at2759"/>
<dbReference type="AlphaFoldDB" id="A0A9P3FZQ6"/>
<feature type="compositionally biased region" description="Acidic residues" evidence="2">
    <location>
        <begin position="494"/>
        <end position="508"/>
    </location>
</feature>
<keyword evidence="4" id="KW-1185">Reference proteome</keyword>
<feature type="compositionally biased region" description="Basic and acidic residues" evidence="2">
    <location>
        <begin position="515"/>
        <end position="528"/>
    </location>
</feature>
<dbReference type="Proteomes" id="UP000703269">
    <property type="component" value="Unassembled WGS sequence"/>
</dbReference>
<comment type="caution">
    <text evidence="3">The sequence shown here is derived from an EMBL/GenBank/DDBJ whole genome shotgun (WGS) entry which is preliminary data.</text>
</comment>
<evidence type="ECO:0000313" key="4">
    <source>
        <dbReference type="Proteomes" id="UP000703269"/>
    </source>
</evidence>
<reference evidence="3 4" key="1">
    <citation type="submission" date="2021-08" db="EMBL/GenBank/DDBJ databases">
        <title>Draft Genome Sequence of Phanerochaete sordida strain YK-624.</title>
        <authorList>
            <person name="Mori T."/>
            <person name="Dohra H."/>
            <person name="Suzuki T."/>
            <person name="Kawagishi H."/>
            <person name="Hirai H."/>
        </authorList>
    </citation>
    <scope>NUCLEOTIDE SEQUENCE [LARGE SCALE GENOMIC DNA]</scope>
    <source>
        <strain evidence="3 4">YK-624</strain>
    </source>
</reference>
<feature type="compositionally biased region" description="Low complexity" evidence="2">
    <location>
        <begin position="466"/>
        <end position="488"/>
    </location>
</feature>
<accession>A0A9P3FZQ6</accession>
<dbReference type="EMBL" id="BPQB01000002">
    <property type="protein sequence ID" value="GJE85099.1"/>
    <property type="molecule type" value="Genomic_DNA"/>
</dbReference>
<proteinExistence type="predicted"/>
<organism evidence="3 4">
    <name type="scientific">Phanerochaete sordida</name>
    <dbReference type="NCBI Taxonomy" id="48140"/>
    <lineage>
        <taxon>Eukaryota</taxon>
        <taxon>Fungi</taxon>
        <taxon>Dikarya</taxon>
        <taxon>Basidiomycota</taxon>
        <taxon>Agaricomycotina</taxon>
        <taxon>Agaricomycetes</taxon>
        <taxon>Polyporales</taxon>
        <taxon>Phanerochaetaceae</taxon>
        <taxon>Phanerochaete</taxon>
    </lineage>
</organism>
<keyword evidence="1" id="KW-0175">Coiled coil</keyword>